<dbReference type="InterPro" id="IPR040079">
    <property type="entry name" value="Glutathione_S-Trfase"/>
</dbReference>
<dbReference type="PANTHER" id="PTHR44051:SF8">
    <property type="entry name" value="GLUTATHIONE S-TRANSFERASE GSTA"/>
    <property type="match status" value="1"/>
</dbReference>
<comment type="caution">
    <text evidence="3">The sequence shown here is derived from an EMBL/GenBank/DDBJ whole genome shotgun (WGS) entry which is preliminary data.</text>
</comment>
<dbReference type="GO" id="GO:0016740">
    <property type="term" value="F:transferase activity"/>
    <property type="evidence" value="ECO:0007669"/>
    <property type="project" value="UniProtKB-KW"/>
</dbReference>
<dbReference type="Pfam" id="PF13409">
    <property type="entry name" value="GST_N_2"/>
    <property type="match status" value="1"/>
</dbReference>
<dbReference type="SFLD" id="SFLDG01150">
    <property type="entry name" value="Main.1:_Beta-like"/>
    <property type="match status" value="1"/>
</dbReference>
<evidence type="ECO:0000313" key="3">
    <source>
        <dbReference type="EMBL" id="MBB2187341.1"/>
    </source>
</evidence>
<sequence length="211" mass="22870">MLEVHTFATPNSVKVSIALEELGLPYALHGINVRKGEQKTADFLALNPNGKVPVLVDRTLEDSPLVLTESAAILVYLAEKTGQLLPAGGDARARVFEQLFFHASGLSPAFGQSGFFQRFAAEPQPLAIERFSSEEKRTLGVLDGVLASRPFVAGDAFTIADIAHFGWLWRRAFAGVSLDDTPSVARWYEAIAARPAVQRGIARVEALVPQD</sequence>
<name>A0A7W4JM53_GLULI</name>
<dbReference type="PROSITE" id="PS50405">
    <property type="entry name" value="GST_CTER"/>
    <property type="match status" value="1"/>
</dbReference>
<dbReference type="InterPro" id="IPR004045">
    <property type="entry name" value="Glutathione_S-Trfase_N"/>
</dbReference>
<dbReference type="Gene3D" id="3.40.30.10">
    <property type="entry name" value="Glutaredoxin"/>
    <property type="match status" value="1"/>
</dbReference>
<gene>
    <name evidence="3" type="ORF">HLH32_13315</name>
</gene>
<dbReference type="Pfam" id="PF00043">
    <property type="entry name" value="GST_C"/>
    <property type="match status" value="1"/>
</dbReference>
<reference evidence="3 4" key="1">
    <citation type="submission" date="2020-04" db="EMBL/GenBank/DDBJ databases">
        <title>Description of novel Gluconacetobacter.</title>
        <authorList>
            <person name="Sombolestani A."/>
        </authorList>
    </citation>
    <scope>NUCLEOTIDE SEQUENCE [LARGE SCALE GENOMIC DNA]</scope>
    <source>
        <strain evidence="3 4">LMG 1382</strain>
    </source>
</reference>
<proteinExistence type="predicted"/>
<dbReference type="InterPro" id="IPR010987">
    <property type="entry name" value="Glutathione-S-Trfase_C-like"/>
</dbReference>
<organism evidence="3 4">
    <name type="scientific">Gluconacetobacter liquefaciens</name>
    <name type="common">Acetobacter liquefaciens</name>
    <dbReference type="NCBI Taxonomy" id="89584"/>
    <lineage>
        <taxon>Bacteria</taxon>
        <taxon>Pseudomonadati</taxon>
        <taxon>Pseudomonadota</taxon>
        <taxon>Alphaproteobacteria</taxon>
        <taxon>Acetobacterales</taxon>
        <taxon>Acetobacteraceae</taxon>
        <taxon>Gluconacetobacter</taxon>
    </lineage>
</organism>
<dbReference type="AlphaFoldDB" id="A0A7W4JM53"/>
<dbReference type="SFLD" id="SFLDS00019">
    <property type="entry name" value="Glutathione_Transferase_(cytos"/>
    <property type="match status" value="1"/>
</dbReference>
<dbReference type="Proteomes" id="UP000562982">
    <property type="component" value="Unassembled WGS sequence"/>
</dbReference>
<dbReference type="SFLD" id="SFLDG01151">
    <property type="entry name" value="Main.2:_Nu-like"/>
    <property type="match status" value="1"/>
</dbReference>
<dbReference type="PANTHER" id="PTHR44051">
    <property type="entry name" value="GLUTATHIONE S-TRANSFERASE-RELATED"/>
    <property type="match status" value="1"/>
</dbReference>
<dbReference type="InterPro" id="IPR004046">
    <property type="entry name" value="GST_C"/>
</dbReference>
<accession>A0A7W4JM53</accession>
<dbReference type="SUPFAM" id="SSF47616">
    <property type="entry name" value="GST C-terminal domain-like"/>
    <property type="match status" value="1"/>
</dbReference>
<evidence type="ECO:0000313" key="4">
    <source>
        <dbReference type="Proteomes" id="UP000562982"/>
    </source>
</evidence>
<evidence type="ECO:0000259" key="2">
    <source>
        <dbReference type="PROSITE" id="PS50405"/>
    </source>
</evidence>
<keyword evidence="3" id="KW-0808">Transferase</keyword>
<dbReference type="Gene3D" id="1.20.1050.10">
    <property type="match status" value="1"/>
</dbReference>
<dbReference type="SUPFAM" id="SSF52833">
    <property type="entry name" value="Thioredoxin-like"/>
    <property type="match status" value="1"/>
</dbReference>
<dbReference type="OrthoDB" id="9803562at2"/>
<dbReference type="InterPro" id="IPR036249">
    <property type="entry name" value="Thioredoxin-like_sf"/>
</dbReference>
<dbReference type="SFLD" id="SFLDG00358">
    <property type="entry name" value="Main_(cytGST)"/>
    <property type="match status" value="1"/>
</dbReference>
<dbReference type="CDD" id="cd03048">
    <property type="entry name" value="GST_N_Ure2p_like"/>
    <property type="match status" value="1"/>
</dbReference>
<evidence type="ECO:0000259" key="1">
    <source>
        <dbReference type="PROSITE" id="PS50404"/>
    </source>
</evidence>
<feature type="domain" description="GST N-terminal" evidence="1">
    <location>
        <begin position="1"/>
        <end position="85"/>
    </location>
</feature>
<dbReference type="EMBL" id="JABEQI010000008">
    <property type="protein sequence ID" value="MBB2187341.1"/>
    <property type="molecule type" value="Genomic_DNA"/>
</dbReference>
<protein>
    <submittedName>
        <fullName evidence="3">Glutathione S-transferase family protein</fullName>
    </submittedName>
</protein>
<dbReference type="InterPro" id="IPR036282">
    <property type="entry name" value="Glutathione-S-Trfase_C_sf"/>
</dbReference>
<dbReference type="PROSITE" id="PS50404">
    <property type="entry name" value="GST_NTER"/>
    <property type="match status" value="1"/>
</dbReference>
<feature type="domain" description="GST C-terminal" evidence="2">
    <location>
        <begin position="88"/>
        <end position="211"/>
    </location>
</feature>